<dbReference type="PATRIC" id="fig|997884.3.peg.2042"/>
<dbReference type="Proteomes" id="UP000003089">
    <property type="component" value="Unassembled WGS sequence"/>
</dbReference>
<dbReference type="eggNOG" id="COG0745">
    <property type="taxonomic scope" value="Bacteria"/>
</dbReference>
<evidence type="ECO:0000256" key="2">
    <source>
        <dbReference type="PROSITE-ProRule" id="PRU00169"/>
    </source>
</evidence>
<feature type="modified residue" description="4-aspartylphosphate" evidence="2">
    <location>
        <position position="78"/>
    </location>
</feature>
<keyword evidence="1 2" id="KW-0597">Phosphoprotein</keyword>
<dbReference type="SMART" id="SM00448">
    <property type="entry name" value="REC"/>
    <property type="match status" value="1"/>
</dbReference>
<organism evidence="4 5">
    <name type="scientific">Bacteroides nordii CL02T12C05</name>
    <dbReference type="NCBI Taxonomy" id="997884"/>
    <lineage>
        <taxon>Bacteria</taxon>
        <taxon>Pseudomonadati</taxon>
        <taxon>Bacteroidota</taxon>
        <taxon>Bacteroidia</taxon>
        <taxon>Bacteroidales</taxon>
        <taxon>Bacteroidaceae</taxon>
        <taxon>Bacteroides</taxon>
    </lineage>
</organism>
<dbReference type="HOGENOM" id="CLU_000445_69_17_10"/>
<comment type="caution">
    <text evidence="4">The sequence shown here is derived from an EMBL/GenBank/DDBJ whole genome shotgun (WGS) entry which is preliminary data.</text>
</comment>
<proteinExistence type="predicted"/>
<dbReference type="PROSITE" id="PS50110">
    <property type="entry name" value="RESPONSE_REGULATORY"/>
    <property type="match status" value="1"/>
</dbReference>
<dbReference type="STRING" id="997884.HMPREF1068_02008"/>
<evidence type="ECO:0000256" key="1">
    <source>
        <dbReference type="ARBA" id="ARBA00022553"/>
    </source>
</evidence>
<dbReference type="EMBL" id="AGXS01000015">
    <property type="protein sequence ID" value="EIY52461.1"/>
    <property type="molecule type" value="Genomic_DNA"/>
</dbReference>
<evidence type="ECO:0000313" key="5">
    <source>
        <dbReference type="Proteomes" id="UP000003089"/>
    </source>
</evidence>
<feature type="domain" description="Response regulatory" evidence="3">
    <location>
        <begin position="29"/>
        <end position="145"/>
    </location>
</feature>
<dbReference type="InterPro" id="IPR011006">
    <property type="entry name" value="CheY-like_superfamily"/>
</dbReference>
<accession>I9S9K4</accession>
<dbReference type="AlphaFoldDB" id="I9S9K4"/>
<gene>
    <name evidence="4" type="ORF">HMPREF1068_02008</name>
</gene>
<dbReference type="PANTHER" id="PTHR44591:SF3">
    <property type="entry name" value="RESPONSE REGULATORY DOMAIN-CONTAINING PROTEIN"/>
    <property type="match status" value="1"/>
</dbReference>
<reference evidence="4 5" key="1">
    <citation type="submission" date="2012-02" db="EMBL/GenBank/DDBJ databases">
        <title>The Genome Sequence of Bacteroides nordii CL02T12C05.</title>
        <authorList>
            <consortium name="The Broad Institute Genome Sequencing Platform"/>
            <person name="Earl A."/>
            <person name="Ward D."/>
            <person name="Feldgarden M."/>
            <person name="Gevers D."/>
            <person name="Zitomersky N.L."/>
            <person name="Coyne M.J."/>
            <person name="Comstock L.E."/>
            <person name="Young S.K."/>
            <person name="Zeng Q."/>
            <person name="Gargeya S."/>
            <person name="Fitzgerald M."/>
            <person name="Haas B."/>
            <person name="Abouelleil A."/>
            <person name="Alvarado L."/>
            <person name="Arachchi H.M."/>
            <person name="Berlin A."/>
            <person name="Chapman S.B."/>
            <person name="Gearin G."/>
            <person name="Goldberg J."/>
            <person name="Griggs A."/>
            <person name="Gujja S."/>
            <person name="Hansen M."/>
            <person name="Heiman D."/>
            <person name="Howarth C."/>
            <person name="Larimer J."/>
            <person name="Lui A."/>
            <person name="MacDonald P.J.P."/>
            <person name="McCowen C."/>
            <person name="Montmayeur A."/>
            <person name="Murphy C."/>
            <person name="Neiman D."/>
            <person name="Pearson M."/>
            <person name="Priest M."/>
            <person name="Roberts A."/>
            <person name="Saif S."/>
            <person name="Shea T."/>
            <person name="Sisk P."/>
            <person name="Stolte C."/>
            <person name="Sykes S."/>
            <person name="Wortman J."/>
            <person name="Nusbaum C."/>
            <person name="Birren B."/>
        </authorList>
    </citation>
    <scope>NUCLEOTIDE SEQUENCE [LARGE SCALE GENOMIC DNA]</scope>
    <source>
        <strain evidence="4 5">CL02T12C05</strain>
    </source>
</reference>
<dbReference type="PANTHER" id="PTHR44591">
    <property type="entry name" value="STRESS RESPONSE REGULATOR PROTEIN 1"/>
    <property type="match status" value="1"/>
</dbReference>
<evidence type="ECO:0000313" key="4">
    <source>
        <dbReference type="EMBL" id="EIY52461.1"/>
    </source>
</evidence>
<keyword evidence="5" id="KW-1185">Reference proteome</keyword>
<name>I9S9K4_9BACE</name>
<dbReference type="SUPFAM" id="SSF52172">
    <property type="entry name" value="CheY-like"/>
    <property type="match status" value="1"/>
</dbReference>
<protein>
    <recommendedName>
        <fullName evidence="3">Response regulatory domain-containing protein</fullName>
    </recommendedName>
</protein>
<dbReference type="GO" id="GO:0000160">
    <property type="term" value="P:phosphorelay signal transduction system"/>
    <property type="evidence" value="ECO:0007669"/>
    <property type="project" value="InterPro"/>
</dbReference>
<dbReference type="InterPro" id="IPR050595">
    <property type="entry name" value="Bact_response_regulator"/>
</dbReference>
<dbReference type="Pfam" id="PF00072">
    <property type="entry name" value="Response_reg"/>
    <property type="match status" value="1"/>
</dbReference>
<evidence type="ECO:0000259" key="3">
    <source>
        <dbReference type="PROSITE" id="PS50110"/>
    </source>
</evidence>
<dbReference type="Gene3D" id="3.40.50.2300">
    <property type="match status" value="1"/>
</dbReference>
<dbReference type="InterPro" id="IPR001789">
    <property type="entry name" value="Sig_transdc_resp-reg_receiver"/>
</dbReference>
<sequence length="146" mass="17109">MHGLRQERHQSRINKASKVKSFIIDMRKKILLIDDKASIAKVVSIYLGKDYDFTYHENPIKAIEWLNEGNVPDLIISDIRMPEMMGDEFLLYMKRNELFKSIPIIMLSSEESTTERIRLLEEGAADYILKPFNPLELKVRIKKIID</sequence>